<organism evidence="2 3">
    <name type="scientific">Cardiobacterium hominis (strain ATCC 15826 / DSM 8339 / NCTC 10426 / 6573)</name>
    <dbReference type="NCBI Taxonomy" id="638300"/>
    <lineage>
        <taxon>Bacteria</taxon>
        <taxon>Pseudomonadati</taxon>
        <taxon>Pseudomonadota</taxon>
        <taxon>Gammaproteobacteria</taxon>
        <taxon>Cardiobacteriales</taxon>
        <taxon>Cardiobacteriaceae</taxon>
        <taxon>Cardiobacterium</taxon>
    </lineage>
</organism>
<dbReference type="HOGENOM" id="CLU_099411_1_0_6"/>
<keyword evidence="2" id="KW-0645">Protease</keyword>
<accession>C8N834</accession>
<dbReference type="STRING" id="2718.CHUV0807_1479"/>
<dbReference type="CDD" id="cd05483">
    <property type="entry name" value="retropepsin_like_bacteria"/>
    <property type="match status" value="1"/>
</dbReference>
<comment type="caution">
    <text evidence="2">The sequence shown here is derived from an EMBL/GenBank/DDBJ whole genome shotgun (WGS) entry which is preliminary data.</text>
</comment>
<protein>
    <submittedName>
        <fullName evidence="2">Clan AA aspartic protease, TIGR02281 family</fullName>
        <ecNumber evidence="2">3.4.23.-</ecNumber>
    </submittedName>
</protein>
<dbReference type="InterPro" id="IPR021109">
    <property type="entry name" value="Peptidase_aspartic_dom_sf"/>
</dbReference>
<dbReference type="GO" id="GO:0006508">
    <property type="term" value="P:proteolysis"/>
    <property type="evidence" value="ECO:0007669"/>
    <property type="project" value="UniProtKB-KW"/>
</dbReference>
<dbReference type="AlphaFoldDB" id="C8N834"/>
<dbReference type="Pfam" id="PF13975">
    <property type="entry name" value="gag-asp_proteas"/>
    <property type="match status" value="1"/>
</dbReference>
<evidence type="ECO:0000256" key="1">
    <source>
        <dbReference type="SAM" id="Phobius"/>
    </source>
</evidence>
<name>C8N834_CARH6</name>
<dbReference type="Gene3D" id="2.40.70.10">
    <property type="entry name" value="Acid Proteases"/>
    <property type="match status" value="1"/>
</dbReference>
<gene>
    <name evidence="2" type="ORF">HMPREF0198_0661</name>
</gene>
<dbReference type="GO" id="GO:0008233">
    <property type="term" value="F:peptidase activity"/>
    <property type="evidence" value="ECO:0007669"/>
    <property type="project" value="UniProtKB-KW"/>
</dbReference>
<dbReference type="Proteomes" id="UP000004870">
    <property type="component" value="Unassembled WGS sequence"/>
</dbReference>
<dbReference type="InterPro" id="IPR011969">
    <property type="entry name" value="Clan_AA_Asp_peptidase_C"/>
</dbReference>
<sequence>MSCLGDFMQTEPVGRRYATAFALIVFFLFGFLFFYFYQRYEQDAYLPNRDATATADGLALKASADGHFRTTGTINGEPVVFMLDTGATGVALSESLARRLGVTGRGSGQVSTANGVTQAQLAQLDVLAFGGWTFEDVPAFIMPQMDDEVLLGMQVLRHFRWHQEAGVLRLQPPE</sequence>
<proteinExistence type="predicted"/>
<keyword evidence="1" id="KW-0812">Transmembrane</keyword>
<keyword evidence="2" id="KW-0378">Hydrolase</keyword>
<keyword evidence="3" id="KW-1185">Reference proteome</keyword>
<dbReference type="EMBL" id="ACKY01000030">
    <property type="protein sequence ID" value="EEV89211.1"/>
    <property type="molecule type" value="Genomic_DNA"/>
</dbReference>
<keyword evidence="1" id="KW-0472">Membrane</keyword>
<dbReference type="SUPFAM" id="SSF50630">
    <property type="entry name" value="Acid proteases"/>
    <property type="match status" value="1"/>
</dbReference>
<evidence type="ECO:0000313" key="3">
    <source>
        <dbReference type="Proteomes" id="UP000004870"/>
    </source>
</evidence>
<reference evidence="2 3" key="1">
    <citation type="submission" date="2009-08" db="EMBL/GenBank/DDBJ databases">
        <authorList>
            <person name="Qin X."/>
            <person name="Bachman B."/>
            <person name="Battles P."/>
            <person name="Bell A."/>
            <person name="Bess C."/>
            <person name="Bickham C."/>
            <person name="Chaboub L."/>
            <person name="Chen D."/>
            <person name="Coyle M."/>
            <person name="Deiros D.R."/>
            <person name="Dinh H."/>
            <person name="Forbes L."/>
            <person name="Fowler G."/>
            <person name="Francisco L."/>
            <person name="Fu Q."/>
            <person name="Gubbala S."/>
            <person name="Hale W."/>
            <person name="Han Y."/>
            <person name="Hemphill L."/>
            <person name="Highlander S.K."/>
            <person name="Hirani K."/>
            <person name="Hogues M."/>
            <person name="Jackson L."/>
            <person name="Jakkamsetti A."/>
            <person name="Javaid M."/>
            <person name="Jiang H."/>
            <person name="Korchina V."/>
            <person name="Kovar C."/>
            <person name="Lara F."/>
            <person name="Lee S."/>
            <person name="Mata R."/>
            <person name="Mathew T."/>
            <person name="Moen C."/>
            <person name="Morales K."/>
            <person name="Munidasa M."/>
            <person name="Nazareth L."/>
            <person name="Ngo R."/>
            <person name="Nguyen L."/>
            <person name="Okwuonu G."/>
            <person name="Ongeri F."/>
            <person name="Patil S."/>
            <person name="Petrosino J."/>
            <person name="Pham C."/>
            <person name="Pham P."/>
            <person name="Pu L.-L."/>
            <person name="Puazo M."/>
            <person name="Raj R."/>
            <person name="Reid J."/>
            <person name="Rouhana J."/>
            <person name="Saada N."/>
            <person name="Shang Y."/>
            <person name="Simmons D."/>
            <person name="Thornton R."/>
            <person name="Warren J."/>
            <person name="Weissenberger G."/>
            <person name="Zhang J."/>
            <person name="Zhang L."/>
            <person name="Zhou C."/>
            <person name="Zhu D."/>
            <person name="Muzny D."/>
            <person name="Worley K."/>
            <person name="Gibbs R."/>
        </authorList>
    </citation>
    <scope>NUCLEOTIDE SEQUENCE [LARGE SCALE GENOMIC DNA]</scope>
    <source>
        <strain evidence="3">ATCC 15826 / DSM 8339 / NCTC 10426 / 6573</strain>
    </source>
</reference>
<feature type="transmembrane region" description="Helical" evidence="1">
    <location>
        <begin position="17"/>
        <end position="37"/>
    </location>
</feature>
<dbReference type="InterPro" id="IPR034122">
    <property type="entry name" value="Retropepsin-like_bacterial"/>
</dbReference>
<keyword evidence="1" id="KW-1133">Transmembrane helix</keyword>
<evidence type="ECO:0000313" key="2">
    <source>
        <dbReference type="EMBL" id="EEV89211.1"/>
    </source>
</evidence>
<dbReference type="NCBIfam" id="TIGR02281">
    <property type="entry name" value="clan_AA_DTGA"/>
    <property type="match status" value="1"/>
</dbReference>
<dbReference type="EC" id="3.4.23.-" evidence="2"/>